<name>A0A6A6YDU2_9PEZI</name>
<accession>A0A6A6YDU2</accession>
<evidence type="ECO:0000313" key="5">
    <source>
        <dbReference type="RefSeq" id="XP_033573128.1"/>
    </source>
</evidence>
<proteinExistence type="predicted"/>
<reference evidence="3 5" key="1">
    <citation type="journal article" date="2020" name="Stud. Mycol.">
        <title>101 Dothideomycetes genomes: a test case for predicting lifestyles and emergence of pathogens.</title>
        <authorList>
            <person name="Haridas S."/>
            <person name="Albert R."/>
            <person name="Binder M."/>
            <person name="Bloem J."/>
            <person name="Labutti K."/>
            <person name="Salamov A."/>
            <person name="Andreopoulos B."/>
            <person name="Baker S."/>
            <person name="Barry K."/>
            <person name="Bills G."/>
            <person name="Bluhm B."/>
            <person name="Cannon C."/>
            <person name="Castanera R."/>
            <person name="Culley D."/>
            <person name="Daum C."/>
            <person name="Ezra D."/>
            <person name="Gonzalez J."/>
            <person name="Henrissat B."/>
            <person name="Kuo A."/>
            <person name="Liang C."/>
            <person name="Lipzen A."/>
            <person name="Lutzoni F."/>
            <person name="Magnuson J."/>
            <person name="Mondo S."/>
            <person name="Nolan M."/>
            <person name="Ohm R."/>
            <person name="Pangilinan J."/>
            <person name="Park H.-J."/>
            <person name="Ramirez L."/>
            <person name="Alfaro M."/>
            <person name="Sun H."/>
            <person name="Tritt A."/>
            <person name="Yoshinaga Y."/>
            <person name="Zwiers L.-H."/>
            <person name="Turgeon B."/>
            <person name="Goodwin S."/>
            <person name="Spatafora J."/>
            <person name="Crous P."/>
            <person name="Grigoriev I."/>
        </authorList>
    </citation>
    <scope>NUCLEOTIDE SEQUENCE</scope>
    <source>
        <strain evidence="3 5">CBS 304.34</strain>
    </source>
</reference>
<keyword evidence="2" id="KW-1133">Transmembrane helix</keyword>
<evidence type="ECO:0008006" key="6">
    <source>
        <dbReference type="Google" id="ProtNLM"/>
    </source>
</evidence>
<dbReference type="GeneID" id="54456797"/>
<keyword evidence="2" id="KW-0472">Membrane</keyword>
<feature type="transmembrane region" description="Helical" evidence="2">
    <location>
        <begin position="83"/>
        <end position="103"/>
    </location>
</feature>
<dbReference type="EMBL" id="MU003707">
    <property type="protein sequence ID" value="KAF2806164.1"/>
    <property type="molecule type" value="Genomic_DNA"/>
</dbReference>
<reference evidence="5" key="3">
    <citation type="submission" date="2025-04" db="UniProtKB">
        <authorList>
            <consortium name="RefSeq"/>
        </authorList>
    </citation>
    <scope>IDENTIFICATION</scope>
    <source>
        <strain evidence="5">CBS 304.34</strain>
    </source>
</reference>
<gene>
    <name evidence="3 5" type="ORF">BDZ99DRAFT_394567</name>
</gene>
<reference evidence="5" key="2">
    <citation type="submission" date="2020-04" db="EMBL/GenBank/DDBJ databases">
        <authorList>
            <consortium name="NCBI Genome Project"/>
        </authorList>
    </citation>
    <scope>NUCLEOTIDE SEQUENCE</scope>
    <source>
        <strain evidence="5">CBS 304.34</strain>
    </source>
</reference>
<protein>
    <recommendedName>
        <fullName evidence="6">Tetraspanin Tsp3</fullName>
    </recommendedName>
</protein>
<feature type="region of interest" description="Disordered" evidence="1">
    <location>
        <begin position="246"/>
        <end position="306"/>
    </location>
</feature>
<feature type="transmembrane region" description="Helical" evidence="2">
    <location>
        <begin position="185"/>
        <end position="205"/>
    </location>
</feature>
<keyword evidence="2" id="KW-0812">Transmembrane</keyword>
<feature type="transmembrane region" description="Helical" evidence="2">
    <location>
        <begin position="42"/>
        <end position="63"/>
    </location>
</feature>
<keyword evidence="4" id="KW-1185">Reference proteome</keyword>
<evidence type="ECO:0000256" key="1">
    <source>
        <dbReference type="SAM" id="MobiDB-lite"/>
    </source>
</evidence>
<evidence type="ECO:0000313" key="3">
    <source>
        <dbReference type="EMBL" id="KAF2806164.1"/>
    </source>
</evidence>
<evidence type="ECO:0000256" key="2">
    <source>
        <dbReference type="SAM" id="Phobius"/>
    </source>
</evidence>
<evidence type="ECO:0000313" key="4">
    <source>
        <dbReference type="Proteomes" id="UP000504636"/>
    </source>
</evidence>
<dbReference type="Proteomes" id="UP000504636">
    <property type="component" value="Unplaced"/>
</dbReference>
<dbReference type="AlphaFoldDB" id="A0A6A6YDU2"/>
<feature type="transmembrane region" description="Helical" evidence="2">
    <location>
        <begin position="7"/>
        <end position="27"/>
    </location>
</feature>
<sequence>MAYTRKELVTAGSIIYLVVITALASYATSRANHLALPIPRTLSGFTAALPLISGLLIQVSHYLSDQHLKRQKSLLSKSPPPPYIVVINTVILIYSSVLISLLGTHVAPASDLLCGLESRWRALRSAKNGDVIKEIQNALQCCGLMNSHDRAWPFPDKTHGIDACEVRYERNVGCIGRWKGEEQRLAGLLMGVVGFVVVWELLIIVNPRLRRPSWLHSVLPDRLKITNGDEEQQNTTDPRRAIDFLSAGGRYSDNPVAEASDSEDDETTDAPRRSIEGQVAELFPTATSSEGEQEHGGHVENAWVGN</sequence>
<dbReference type="OrthoDB" id="71600at2759"/>
<dbReference type="RefSeq" id="XP_033573128.1">
    <property type="nucleotide sequence ID" value="XM_033715904.1"/>
</dbReference>
<organism evidence="3">
    <name type="scientific">Mytilinidion resinicola</name>
    <dbReference type="NCBI Taxonomy" id="574789"/>
    <lineage>
        <taxon>Eukaryota</taxon>
        <taxon>Fungi</taxon>
        <taxon>Dikarya</taxon>
        <taxon>Ascomycota</taxon>
        <taxon>Pezizomycotina</taxon>
        <taxon>Dothideomycetes</taxon>
        <taxon>Pleosporomycetidae</taxon>
        <taxon>Mytilinidiales</taxon>
        <taxon>Mytilinidiaceae</taxon>
        <taxon>Mytilinidion</taxon>
    </lineage>
</organism>